<comment type="caution">
    <text evidence="2">The sequence shown here is derived from an EMBL/GenBank/DDBJ whole genome shotgun (WGS) entry which is preliminary data.</text>
</comment>
<sequence>MNLPNLSFIIPAMIGRTHTSEGGGEGGAGGGDEGRKEEPSKGRKVELKVKKETRTRRERGLIKWMQLNGVKAAGWKVWVTGLGIYALLTLVLLPPSPLDEEVSLRQWVKEVSEDNKAN</sequence>
<feature type="compositionally biased region" description="Gly residues" evidence="1">
    <location>
        <begin position="21"/>
        <end position="31"/>
    </location>
</feature>
<name>A0A5B7JI22_PORTR</name>
<feature type="compositionally biased region" description="Basic and acidic residues" evidence="1">
    <location>
        <begin position="32"/>
        <end position="46"/>
    </location>
</feature>
<evidence type="ECO:0000256" key="1">
    <source>
        <dbReference type="SAM" id="MobiDB-lite"/>
    </source>
</evidence>
<dbReference type="AlphaFoldDB" id="A0A5B7JI22"/>
<gene>
    <name evidence="2" type="ORF">E2C01_089397</name>
</gene>
<organism evidence="2 3">
    <name type="scientific">Portunus trituberculatus</name>
    <name type="common">Swimming crab</name>
    <name type="synonym">Neptunus trituberculatus</name>
    <dbReference type="NCBI Taxonomy" id="210409"/>
    <lineage>
        <taxon>Eukaryota</taxon>
        <taxon>Metazoa</taxon>
        <taxon>Ecdysozoa</taxon>
        <taxon>Arthropoda</taxon>
        <taxon>Crustacea</taxon>
        <taxon>Multicrustacea</taxon>
        <taxon>Malacostraca</taxon>
        <taxon>Eumalacostraca</taxon>
        <taxon>Eucarida</taxon>
        <taxon>Decapoda</taxon>
        <taxon>Pleocyemata</taxon>
        <taxon>Brachyura</taxon>
        <taxon>Eubrachyura</taxon>
        <taxon>Portunoidea</taxon>
        <taxon>Portunidae</taxon>
        <taxon>Portuninae</taxon>
        <taxon>Portunus</taxon>
    </lineage>
</organism>
<keyword evidence="3" id="KW-1185">Reference proteome</keyword>
<reference evidence="2 3" key="1">
    <citation type="submission" date="2019-05" db="EMBL/GenBank/DDBJ databases">
        <title>Another draft genome of Portunus trituberculatus and its Hox gene families provides insights of decapod evolution.</title>
        <authorList>
            <person name="Jeong J.-H."/>
            <person name="Song I."/>
            <person name="Kim S."/>
            <person name="Choi T."/>
            <person name="Kim D."/>
            <person name="Ryu S."/>
            <person name="Kim W."/>
        </authorList>
    </citation>
    <scope>NUCLEOTIDE SEQUENCE [LARGE SCALE GENOMIC DNA]</scope>
    <source>
        <tissue evidence="2">Muscle</tissue>
    </source>
</reference>
<evidence type="ECO:0000313" key="2">
    <source>
        <dbReference type="EMBL" id="MPC94235.1"/>
    </source>
</evidence>
<feature type="region of interest" description="Disordered" evidence="1">
    <location>
        <begin position="16"/>
        <end position="46"/>
    </location>
</feature>
<protein>
    <submittedName>
        <fullName evidence="2">Uncharacterized protein</fullName>
    </submittedName>
</protein>
<accession>A0A5B7JI22</accession>
<dbReference type="OrthoDB" id="2019940at2759"/>
<dbReference type="EMBL" id="VSRR010097764">
    <property type="protein sequence ID" value="MPC94235.1"/>
    <property type="molecule type" value="Genomic_DNA"/>
</dbReference>
<dbReference type="Proteomes" id="UP000324222">
    <property type="component" value="Unassembled WGS sequence"/>
</dbReference>
<proteinExistence type="predicted"/>
<evidence type="ECO:0000313" key="3">
    <source>
        <dbReference type="Proteomes" id="UP000324222"/>
    </source>
</evidence>